<keyword evidence="2" id="KW-1185">Reference proteome</keyword>
<comment type="caution">
    <text evidence="1">The sequence shown here is derived from an EMBL/GenBank/DDBJ whole genome shotgun (WGS) entry which is preliminary data.</text>
</comment>
<name>A0ABT4AIK7_9BACT</name>
<dbReference type="EMBL" id="JAPNKA010000001">
    <property type="protein sequence ID" value="MCY1081460.1"/>
    <property type="molecule type" value="Genomic_DNA"/>
</dbReference>
<gene>
    <name evidence="1" type="ORF">OV287_44105</name>
</gene>
<dbReference type="Gene3D" id="3.40.390.10">
    <property type="entry name" value="Collagenase (Catalytic Domain)"/>
    <property type="match status" value="1"/>
</dbReference>
<evidence type="ECO:0000313" key="2">
    <source>
        <dbReference type="Proteomes" id="UP001207654"/>
    </source>
</evidence>
<dbReference type="Proteomes" id="UP001207654">
    <property type="component" value="Unassembled WGS sequence"/>
</dbReference>
<dbReference type="SUPFAM" id="SSF55486">
    <property type="entry name" value="Metalloproteases ('zincins'), catalytic domain"/>
    <property type="match status" value="1"/>
</dbReference>
<organism evidence="1 2">
    <name type="scientific">Archangium lansingense</name>
    <dbReference type="NCBI Taxonomy" id="2995310"/>
    <lineage>
        <taxon>Bacteria</taxon>
        <taxon>Pseudomonadati</taxon>
        <taxon>Myxococcota</taxon>
        <taxon>Myxococcia</taxon>
        <taxon>Myxococcales</taxon>
        <taxon>Cystobacterineae</taxon>
        <taxon>Archangiaceae</taxon>
        <taxon>Archangium</taxon>
    </lineage>
</organism>
<proteinExistence type="predicted"/>
<accession>A0ABT4AIK7</accession>
<reference evidence="1 2" key="1">
    <citation type="submission" date="2022-11" db="EMBL/GenBank/DDBJ databases">
        <title>Minimal conservation of predation-associated metabolite biosynthetic gene clusters underscores biosynthetic potential of Myxococcota including descriptions for ten novel species: Archangium lansinium sp. nov., Myxococcus landrumus sp. nov., Nannocystis bai.</title>
        <authorList>
            <person name="Ahearne A."/>
            <person name="Stevens C."/>
            <person name="Phillips K."/>
        </authorList>
    </citation>
    <scope>NUCLEOTIDE SEQUENCE [LARGE SCALE GENOMIC DNA]</scope>
    <source>
        <strain evidence="1 2">MIWBW</strain>
    </source>
</reference>
<dbReference type="RefSeq" id="WP_267540056.1">
    <property type="nucleotide sequence ID" value="NZ_JAPNKA010000001.1"/>
</dbReference>
<protein>
    <recommendedName>
        <fullName evidence="3">Peptidase M43 pregnancy-associated plasma-A domain-containing protein</fullName>
    </recommendedName>
</protein>
<dbReference type="InterPro" id="IPR024079">
    <property type="entry name" value="MetalloPept_cat_dom_sf"/>
</dbReference>
<evidence type="ECO:0008006" key="3">
    <source>
        <dbReference type="Google" id="ProtNLM"/>
    </source>
</evidence>
<sequence>MKSSWRPTWQTVAEGSVENGGLSEWAQAPLWADAGSVALRVSEPGGTPVCVQLHEVRDEAGSAWVTPPASLEDYGPYCRSCPERVSVGVGAGLYVLPSGDPPPPRASRLEVRMAARECSTFLPTRPGEHPKRIRLEVMPLDEVEETREGVVLLEVAITSGSVFHEDSEPLPAGLIEALGQVNALLLPGRLSVRPVRVIRVEAEDPLDFERGNHAALERLHGTLHASDEGGRAPDDRWVPLVLSGCLRLTDPVLNKTSEPEGFVPHIPDGLAAPGRAHGVFIRGRACRDGAEPITWPTSYLARLIAHELGHYLGLYHSVEEDGTTDLLEDTGADNLMNFRPSTTGSPAFSASQFRIMRRHPAIRWEDQP</sequence>
<evidence type="ECO:0000313" key="1">
    <source>
        <dbReference type="EMBL" id="MCY1081460.1"/>
    </source>
</evidence>